<dbReference type="Proteomes" id="UP000238493">
    <property type="component" value="Unassembled WGS sequence"/>
</dbReference>
<dbReference type="InterPro" id="IPR028082">
    <property type="entry name" value="Peripla_BP_I"/>
</dbReference>
<dbReference type="OrthoDB" id="3600104at2"/>
<comment type="similarity">
    <text evidence="2">Belongs to the bacterial solute-binding protein 2 family.</text>
</comment>
<dbReference type="InterPro" id="IPR036390">
    <property type="entry name" value="WH_DNA-bd_sf"/>
</dbReference>
<protein>
    <recommendedName>
        <fullName evidence="5">Periplasmic binding protein domain-containing protein</fullName>
    </recommendedName>
</protein>
<evidence type="ECO:0000256" key="4">
    <source>
        <dbReference type="SAM" id="MobiDB-lite"/>
    </source>
</evidence>
<accession>A0A2S7J4I3</accession>
<feature type="compositionally biased region" description="Basic and acidic residues" evidence="4">
    <location>
        <begin position="445"/>
        <end position="457"/>
    </location>
</feature>
<evidence type="ECO:0000256" key="2">
    <source>
        <dbReference type="ARBA" id="ARBA00007639"/>
    </source>
</evidence>
<keyword evidence="3" id="KW-0732">Signal</keyword>
<dbReference type="GO" id="GO:0030313">
    <property type="term" value="C:cell envelope"/>
    <property type="evidence" value="ECO:0007669"/>
    <property type="project" value="UniProtKB-SubCell"/>
</dbReference>
<comment type="subcellular location">
    <subcellularLocation>
        <location evidence="1">Cell envelope</location>
    </subcellularLocation>
</comment>
<evidence type="ECO:0000259" key="5">
    <source>
        <dbReference type="Pfam" id="PF13407"/>
    </source>
</evidence>
<name>A0A2S7J4I3_9HYPH</name>
<proteinExistence type="inferred from homology"/>
<dbReference type="GO" id="GO:0030246">
    <property type="term" value="F:carbohydrate binding"/>
    <property type="evidence" value="ECO:0007669"/>
    <property type="project" value="UniProtKB-ARBA"/>
</dbReference>
<feature type="domain" description="Periplasmic binding protein" evidence="5">
    <location>
        <begin position="135"/>
        <end position="394"/>
    </location>
</feature>
<dbReference type="AlphaFoldDB" id="A0A2S7J4I3"/>
<evidence type="ECO:0000256" key="3">
    <source>
        <dbReference type="ARBA" id="ARBA00022729"/>
    </source>
</evidence>
<evidence type="ECO:0000313" key="6">
    <source>
        <dbReference type="EMBL" id="PQA75116.1"/>
    </source>
</evidence>
<dbReference type="Pfam" id="PF13407">
    <property type="entry name" value="Peripla_BP_4"/>
    <property type="match status" value="1"/>
</dbReference>
<gene>
    <name evidence="6" type="ORF">C3731_02540</name>
</gene>
<dbReference type="Gene3D" id="1.10.10.10">
    <property type="entry name" value="Winged helix-like DNA-binding domain superfamily/Winged helix DNA-binding domain"/>
    <property type="match status" value="2"/>
</dbReference>
<comment type="caution">
    <text evidence="6">The sequence shown here is derived from an EMBL/GenBank/DDBJ whole genome shotgun (WGS) entry which is preliminary data.</text>
</comment>
<dbReference type="PANTHER" id="PTHR46847">
    <property type="entry name" value="D-ALLOSE-BINDING PERIPLASMIC PROTEIN-RELATED"/>
    <property type="match status" value="1"/>
</dbReference>
<feature type="region of interest" description="Disordered" evidence="4">
    <location>
        <begin position="438"/>
        <end position="463"/>
    </location>
</feature>
<reference evidence="6 7" key="1">
    <citation type="submission" date="2018-02" db="EMBL/GenBank/DDBJ databases">
        <title>Draft genome sequence of Ochrobactrum oryzae found in Brazil.</title>
        <authorList>
            <person name="Cerdeira L."/>
            <person name="Andrade F."/>
            <person name="Zacariotto T."/>
            <person name="Barbosa B."/>
            <person name="Santos S."/>
            <person name="Cassetari V."/>
            <person name="Lincopan N."/>
        </authorList>
    </citation>
    <scope>NUCLEOTIDE SEQUENCE [LARGE SCALE GENOMIC DNA]</scope>
    <source>
        <strain evidence="6 7">OA447</strain>
    </source>
</reference>
<dbReference type="Gene3D" id="3.40.50.2300">
    <property type="match status" value="2"/>
</dbReference>
<dbReference type="InterPro" id="IPR025997">
    <property type="entry name" value="SBP_2_dom"/>
</dbReference>
<dbReference type="SUPFAM" id="SSF53822">
    <property type="entry name" value="Periplasmic binding protein-like I"/>
    <property type="match status" value="1"/>
</dbReference>
<dbReference type="EMBL" id="PTRC01000006">
    <property type="protein sequence ID" value="PQA75116.1"/>
    <property type="molecule type" value="Genomic_DNA"/>
</dbReference>
<dbReference type="SUPFAM" id="SSF46785">
    <property type="entry name" value="Winged helix' DNA-binding domain"/>
    <property type="match status" value="2"/>
</dbReference>
<sequence length="680" mass="74613">MREKRCNLLRSIRSDVKSFERISAILSSFNSAEASQRIDALLEHTRIPTSSGYKIISDLIAEGLLSRTGRGVVKLGPYSTRLLYAPLRANRSTGNALLASSPKSAIAPRKAYLEGLLLKLIDTKPYKKEPPYTLGFANASRAHPWRRALEQSLIAASQRQSHVVSRMVVYDAQNDPARQIAHLKQMRDESVDLCIVSAVNESHEGLSKAIAETAAVGIPIVGVDRACGDVSNLVSFVTASDETVGRVSALWLAEHLKGSGEIVMLCGMRGASPCTIRLQAALATLEKFPDIRITAIEYTDWLAERGYDVMENHLSHNRVPDGVWCDSGLQGIGSLKAFCDKGFKRGEIPAHTGGEMNLMYKMAVTEKVPLCGLDYPAAMGSISFQTGLDILAGRQVPCLIEADLQIIVTRGHETASVRADLHAERKVDWHAADSLVHAAGRARSPRSEPKDSKRRAEPSTGIAVSKSYTDSSRRLVDIMTLVAERPIVTAYETARALNMPLSSTYEAINELERLSWLIRSEDGHLLVGKVPQQIGLTAQCINIDAHRLLAVVRYLRDQTGETSFAGILGADLQIGPWLVGFNYNCVRFTPFKTFAMELRHSTVLTDEPFKTQSRPEADMIGASSQTSFVMIPIRRSSASGVNTELVIGLGRQSGSIDEERAFAHLREVQELLYSETQFSI</sequence>
<dbReference type="InterPro" id="IPR036388">
    <property type="entry name" value="WH-like_DNA-bd_sf"/>
</dbReference>
<evidence type="ECO:0000313" key="7">
    <source>
        <dbReference type="Proteomes" id="UP000238493"/>
    </source>
</evidence>
<keyword evidence="7" id="KW-1185">Reference proteome</keyword>
<organism evidence="6 7">
    <name type="scientific">Brucella oryzae</name>
    <dbReference type="NCBI Taxonomy" id="335286"/>
    <lineage>
        <taxon>Bacteria</taxon>
        <taxon>Pseudomonadati</taxon>
        <taxon>Pseudomonadota</taxon>
        <taxon>Alphaproteobacteria</taxon>
        <taxon>Hyphomicrobiales</taxon>
        <taxon>Brucellaceae</taxon>
        <taxon>Brucella/Ochrobactrum group</taxon>
        <taxon>Brucella</taxon>
    </lineage>
</organism>
<dbReference type="PANTHER" id="PTHR46847:SF1">
    <property type="entry name" value="D-ALLOSE-BINDING PERIPLASMIC PROTEIN-RELATED"/>
    <property type="match status" value="1"/>
</dbReference>
<evidence type="ECO:0000256" key="1">
    <source>
        <dbReference type="ARBA" id="ARBA00004196"/>
    </source>
</evidence>